<dbReference type="AlphaFoldDB" id="E9GEQ9"/>
<dbReference type="InterPro" id="IPR024119">
    <property type="entry name" value="TF_DEAF-1"/>
</dbReference>
<name>E9GEQ9_DAPPU</name>
<proteinExistence type="predicted"/>
<dbReference type="PANTHER" id="PTHR10237">
    <property type="entry name" value="DEFORMED EPIDERMAL AUTOREGULATORY FACTOR 1 HOMOLOG SUPPRESSIN"/>
    <property type="match status" value="1"/>
</dbReference>
<evidence type="ECO:0000259" key="4">
    <source>
        <dbReference type="Pfam" id="PF14737"/>
    </source>
</evidence>
<dbReference type="Pfam" id="PF14737">
    <property type="entry name" value="DUF4470"/>
    <property type="match status" value="1"/>
</dbReference>
<keyword evidence="1" id="KW-0805">Transcription regulation</keyword>
<feature type="domain" description="DUF4470" evidence="4">
    <location>
        <begin position="2"/>
        <end position="48"/>
    </location>
</feature>
<keyword evidence="6" id="KW-1185">Reference proteome</keyword>
<dbReference type="InterPro" id="IPR036188">
    <property type="entry name" value="FAD/NAD-bd_sf"/>
</dbReference>
<evidence type="ECO:0000313" key="5">
    <source>
        <dbReference type="EMBL" id="EFX81879.1"/>
    </source>
</evidence>
<dbReference type="Gene3D" id="3.50.50.60">
    <property type="entry name" value="FAD/NAD(P)-binding domain"/>
    <property type="match status" value="1"/>
</dbReference>
<dbReference type="GO" id="GO:0005634">
    <property type="term" value="C:nucleus"/>
    <property type="evidence" value="ECO:0000318"/>
    <property type="project" value="GO_Central"/>
</dbReference>
<organism evidence="5 6">
    <name type="scientific">Daphnia pulex</name>
    <name type="common">Water flea</name>
    <dbReference type="NCBI Taxonomy" id="6669"/>
    <lineage>
        <taxon>Eukaryota</taxon>
        <taxon>Metazoa</taxon>
        <taxon>Ecdysozoa</taxon>
        <taxon>Arthropoda</taxon>
        <taxon>Crustacea</taxon>
        <taxon>Branchiopoda</taxon>
        <taxon>Diplostraca</taxon>
        <taxon>Cladocera</taxon>
        <taxon>Anomopoda</taxon>
        <taxon>Daphniidae</taxon>
        <taxon>Daphnia</taxon>
    </lineage>
</organism>
<dbReference type="HOGENOM" id="CLU_007156_0_0_1"/>
<dbReference type="STRING" id="6669.E9GEQ9"/>
<keyword evidence="2" id="KW-0804">Transcription</keyword>
<sequence>MQIHLTNLNPSVVARNITILEIISAPDFNPEDGEDFAFLWDVWYNLEWPEVTRKRFQEVLKDLLNDLFPGNVSVPKTKHSEMLKKVWSSWLSVLSQTESEASFLVKKVAERKLNVCKHWGHIIEGKMENAKNVGFSTIIDVLASNLEKSIGLEGLKDSARQNIREEAKRYFEKGSCRLENDIKLVCLNPILLDQETLSYNLQSSLCPFDGYLPLLEEELDTSIKSKMMIRSCQKILKKLLSFYRKRLINGKTFELFFYLEDAIEFCYSENVNKFDVIDCSNIADHVGLANLILACSGKLSDNPSAMLFTETFHWFDFGMGSVKLYVENALCCPLSMIPTTYGLRLKSRIELGLPEFVDLRRLMAPINICWQRAPPFRNVVMSPSSALSGFLDQLANVCFDAKFPLQITGIPPGAGCGMLLYTPQTFSYVVNSMIQRLGRDHWLKKDVRSAEMHPHFQLARQTLDSWKDGQKILKISATIPTASSNKLSSLIGIPSIRLILLPKAKKGNCYEFFGPDVHFLDNFQLELEKTSTGFQNVSISFLLIPNHGLEETHRAIIVDITNGSEFLVFESFESVQVEDWSFPYPFIPSRNQREDPSPEEFHMEVDSCVESEDQFHLKINVISSKSVSGLKVETNVRAPCESCHEITLSLNQPDNFKPLVLSLPYPILVDGIRATLNLKSRHVDLVLKKALWEPWPCEYRPADNLHNVLDPDQLKPWKEESLQHSLKNHIRNQFNINVVNNVSLMKQSPLNVVRFVMNVLFSDISRLPSRCFTIQRKNASTPDWIFLVHRPVSTTPTGRPFLLLSAFDFTLALKLIAGGKLSKKKNEKNFQRIFPGGMKGNTIPIQTAEDSQLLRFVLRLNRTKITPSKWQKKNLALGEESPWLATFASPLYTDNPHLNVESLNRSTLDVSHVTVSMSAMELFYVECVFLYCMINQGESGLSASVAKTGRQEMAMLSVPLNMAAGIRHENRQQLTALRRSRPLIRLPPFLRLDPPDGDAAFFFDSKSGRHRMKHHHHAVVSGQLAGEKNTGNKTWMNNCSALSPSAFFVVLLVRNRVGSITDVPMSSGYGGYQSTTPPPCYTTTTFAPTGYYTEGHNYYTTKAPDLYTEAPKYYSVPSYYTVAPTNYTTKAAEHYTGPSRPKYYTTTCASPSHYTEAPKYYSAPCYTSTTEAAKYYAAPTYYTAPSYYVEPEYYTEAPVYYTTTHATPSYYTEAPKYYVTKAPEYYTTTYAAPTSYTEAPNH</sequence>
<dbReference type="InterPro" id="IPR027974">
    <property type="entry name" value="DUF4470"/>
</dbReference>
<evidence type="ECO:0000256" key="2">
    <source>
        <dbReference type="ARBA" id="ARBA00023163"/>
    </source>
</evidence>
<dbReference type="KEGG" id="dpx:DAPPUDRAFT_302844"/>
<keyword evidence="3" id="KW-0539">Nucleus</keyword>
<dbReference type="EMBL" id="GL732541">
    <property type="protein sequence ID" value="EFX81879.1"/>
    <property type="molecule type" value="Genomic_DNA"/>
</dbReference>
<dbReference type="OrthoDB" id="2212237at2759"/>
<evidence type="ECO:0000256" key="3">
    <source>
        <dbReference type="ARBA" id="ARBA00023242"/>
    </source>
</evidence>
<dbReference type="PhylomeDB" id="E9GEQ9"/>
<evidence type="ECO:0000256" key="1">
    <source>
        <dbReference type="ARBA" id="ARBA00023015"/>
    </source>
</evidence>
<dbReference type="GO" id="GO:0006357">
    <property type="term" value="P:regulation of transcription by RNA polymerase II"/>
    <property type="evidence" value="ECO:0000318"/>
    <property type="project" value="GO_Central"/>
</dbReference>
<dbReference type="GO" id="GO:0000981">
    <property type="term" value="F:DNA-binding transcription factor activity, RNA polymerase II-specific"/>
    <property type="evidence" value="ECO:0000318"/>
    <property type="project" value="GO_Central"/>
</dbReference>
<protein>
    <recommendedName>
        <fullName evidence="4">DUF4470 domain-containing protein</fullName>
    </recommendedName>
</protein>
<dbReference type="Proteomes" id="UP000000305">
    <property type="component" value="Unassembled WGS sequence"/>
</dbReference>
<dbReference type="PANTHER" id="PTHR10237:SF1">
    <property type="entry name" value="DEFORMED EPIDERMAL AUTOREGULATORY FACTOR 1 HOMOLOG"/>
    <property type="match status" value="1"/>
</dbReference>
<accession>E9GEQ9</accession>
<reference evidence="5 6" key="1">
    <citation type="journal article" date="2011" name="Science">
        <title>The ecoresponsive genome of Daphnia pulex.</title>
        <authorList>
            <person name="Colbourne J.K."/>
            <person name="Pfrender M.E."/>
            <person name="Gilbert D."/>
            <person name="Thomas W.K."/>
            <person name="Tucker A."/>
            <person name="Oakley T.H."/>
            <person name="Tokishita S."/>
            <person name="Aerts A."/>
            <person name="Arnold G.J."/>
            <person name="Basu M.K."/>
            <person name="Bauer D.J."/>
            <person name="Caceres C.E."/>
            <person name="Carmel L."/>
            <person name="Casola C."/>
            <person name="Choi J.H."/>
            <person name="Detter J.C."/>
            <person name="Dong Q."/>
            <person name="Dusheyko S."/>
            <person name="Eads B.D."/>
            <person name="Frohlich T."/>
            <person name="Geiler-Samerotte K.A."/>
            <person name="Gerlach D."/>
            <person name="Hatcher P."/>
            <person name="Jogdeo S."/>
            <person name="Krijgsveld J."/>
            <person name="Kriventseva E.V."/>
            <person name="Kultz D."/>
            <person name="Laforsch C."/>
            <person name="Lindquist E."/>
            <person name="Lopez J."/>
            <person name="Manak J.R."/>
            <person name="Muller J."/>
            <person name="Pangilinan J."/>
            <person name="Patwardhan R.P."/>
            <person name="Pitluck S."/>
            <person name="Pritham E.J."/>
            <person name="Rechtsteiner A."/>
            <person name="Rho M."/>
            <person name="Rogozin I.B."/>
            <person name="Sakarya O."/>
            <person name="Salamov A."/>
            <person name="Schaack S."/>
            <person name="Shapiro H."/>
            <person name="Shiga Y."/>
            <person name="Skalitzky C."/>
            <person name="Smith Z."/>
            <person name="Souvorov A."/>
            <person name="Sung W."/>
            <person name="Tang Z."/>
            <person name="Tsuchiya D."/>
            <person name="Tu H."/>
            <person name="Vos H."/>
            <person name="Wang M."/>
            <person name="Wolf Y.I."/>
            <person name="Yamagata H."/>
            <person name="Yamada T."/>
            <person name="Ye Y."/>
            <person name="Shaw J.R."/>
            <person name="Andrews J."/>
            <person name="Crease T.J."/>
            <person name="Tang H."/>
            <person name="Lucas S.M."/>
            <person name="Robertson H.M."/>
            <person name="Bork P."/>
            <person name="Koonin E.V."/>
            <person name="Zdobnov E.M."/>
            <person name="Grigoriev I.V."/>
            <person name="Lynch M."/>
            <person name="Boore J.L."/>
        </authorList>
    </citation>
    <scope>NUCLEOTIDE SEQUENCE [LARGE SCALE GENOMIC DNA]</scope>
</reference>
<gene>
    <name evidence="5" type="ORF">DAPPUDRAFT_302844</name>
</gene>
<dbReference type="InParanoid" id="E9GEQ9"/>
<evidence type="ECO:0000313" key="6">
    <source>
        <dbReference type="Proteomes" id="UP000000305"/>
    </source>
</evidence>